<reference evidence="4 5" key="1">
    <citation type="submission" date="2020-12" db="EMBL/GenBank/DDBJ databases">
        <title>Metabolic potential, ecology and presence of endohyphal bacteria is reflected in genomic diversity of Mucoromycotina.</title>
        <authorList>
            <person name="Muszewska A."/>
            <person name="Okrasinska A."/>
            <person name="Steczkiewicz K."/>
            <person name="Drgas O."/>
            <person name="Orlowska M."/>
            <person name="Perlinska-Lenart U."/>
            <person name="Aleksandrzak-Piekarczyk T."/>
            <person name="Szatraj K."/>
            <person name="Zielenkiewicz U."/>
            <person name="Pilsyk S."/>
            <person name="Malc E."/>
            <person name="Mieczkowski P."/>
            <person name="Kruszewska J.S."/>
            <person name="Biernat P."/>
            <person name="Pawlowska J."/>
        </authorList>
    </citation>
    <scope>NUCLEOTIDE SEQUENCE [LARGE SCALE GENOMIC DNA]</scope>
    <source>
        <strain evidence="4 5">CBS 142.35</strain>
    </source>
</reference>
<dbReference type="SMART" id="SM00955">
    <property type="entry name" value="RNB"/>
    <property type="match status" value="1"/>
</dbReference>
<gene>
    <name evidence="4" type="ORF">INT45_008975</name>
</gene>
<dbReference type="InterPro" id="IPR001900">
    <property type="entry name" value="RNase_II/R"/>
</dbReference>
<feature type="compositionally biased region" description="Low complexity" evidence="2">
    <location>
        <begin position="203"/>
        <end position="214"/>
    </location>
</feature>
<feature type="compositionally biased region" description="Polar residues" evidence="2">
    <location>
        <begin position="273"/>
        <end position="285"/>
    </location>
</feature>
<feature type="compositionally biased region" description="Low complexity" evidence="2">
    <location>
        <begin position="625"/>
        <end position="639"/>
    </location>
</feature>
<comment type="similarity">
    <text evidence="1">Belongs to the RNR ribonuclease family.</text>
</comment>
<dbReference type="Pfam" id="PF17877">
    <property type="entry name" value="Dis3l2_C_term"/>
    <property type="match status" value="1"/>
</dbReference>
<evidence type="ECO:0000256" key="1">
    <source>
        <dbReference type="ARBA" id="ARBA00005785"/>
    </source>
</evidence>
<feature type="compositionally biased region" description="Low complexity" evidence="2">
    <location>
        <begin position="319"/>
        <end position="330"/>
    </location>
</feature>
<evidence type="ECO:0000256" key="2">
    <source>
        <dbReference type="SAM" id="MobiDB-lite"/>
    </source>
</evidence>
<accession>A0A8H7S8B2</accession>
<feature type="region of interest" description="Disordered" evidence="2">
    <location>
        <begin position="591"/>
        <end position="643"/>
    </location>
</feature>
<feature type="compositionally biased region" description="Basic and acidic residues" evidence="2">
    <location>
        <begin position="1229"/>
        <end position="1240"/>
    </location>
</feature>
<name>A0A8H7S8B2_9FUNG</name>
<dbReference type="Pfam" id="PF00773">
    <property type="entry name" value="RNB"/>
    <property type="match status" value="1"/>
</dbReference>
<dbReference type="SUPFAM" id="SSF50249">
    <property type="entry name" value="Nucleic acid-binding proteins"/>
    <property type="match status" value="2"/>
</dbReference>
<feature type="compositionally biased region" description="Low complexity" evidence="2">
    <location>
        <begin position="346"/>
        <end position="358"/>
    </location>
</feature>
<feature type="region of interest" description="Disordered" evidence="2">
    <location>
        <begin position="56"/>
        <end position="86"/>
    </location>
</feature>
<feature type="compositionally biased region" description="Polar residues" evidence="2">
    <location>
        <begin position="138"/>
        <end position="149"/>
    </location>
</feature>
<feature type="region of interest" description="Disordered" evidence="2">
    <location>
        <begin position="179"/>
        <end position="246"/>
    </location>
</feature>
<evidence type="ECO:0000313" key="5">
    <source>
        <dbReference type="Proteomes" id="UP000646827"/>
    </source>
</evidence>
<feature type="compositionally biased region" description="Low complexity" evidence="2">
    <location>
        <begin position="400"/>
        <end position="414"/>
    </location>
</feature>
<protein>
    <recommendedName>
        <fullName evidence="3">RNB domain-containing protein</fullName>
    </recommendedName>
</protein>
<dbReference type="Gene3D" id="2.40.50.140">
    <property type="entry name" value="Nucleic acid-binding proteins"/>
    <property type="match status" value="1"/>
</dbReference>
<keyword evidence="5" id="KW-1185">Reference proteome</keyword>
<feature type="compositionally biased region" description="Polar residues" evidence="2">
    <location>
        <begin position="368"/>
        <end position="383"/>
    </location>
</feature>
<feature type="compositionally biased region" description="Basic and acidic residues" evidence="2">
    <location>
        <begin position="286"/>
        <end position="295"/>
    </location>
</feature>
<feature type="compositionally biased region" description="Low complexity" evidence="2">
    <location>
        <begin position="230"/>
        <end position="242"/>
    </location>
</feature>
<dbReference type="OrthoDB" id="372421at2759"/>
<dbReference type="Pfam" id="PF17849">
    <property type="entry name" value="OB_Dis3"/>
    <property type="match status" value="1"/>
</dbReference>
<organism evidence="4 5">
    <name type="scientific">Circinella minor</name>
    <dbReference type="NCBI Taxonomy" id="1195481"/>
    <lineage>
        <taxon>Eukaryota</taxon>
        <taxon>Fungi</taxon>
        <taxon>Fungi incertae sedis</taxon>
        <taxon>Mucoromycota</taxon>
        <taxon>Mucoromycotina</taxon>
        <taxon>Mucoromycetes</taxon>
        <taxon>Mucorales</taxon>
        <taxon>Lichtheimiaceae</taxon>
        <taxon>Circinella</taxon>
    </lineage>
</organism>
<feature type="compositionally biased region" description="Basic and acidic residues" evidence="2">
    <location>
        <begin position="24"/>
        <end position="37"/>
    </location>
</feature>
<dbReference type="PANTHER" id="PTHR23355:SF9">
    <property type="entry name" value="DIS3-LIKE EXONUCLEASE 2"/>
    <property type="match status" value="1"/>
</dbReference>
<dbReference type="InterPro" id="IPR050180">
    <property type="entry name" value="RNR_Ribonuclease"/>
</dbReference>
<feature type="region of interest" description="Disordered" evidence="2">
    <location>
        <begin position="317"/>
        <end position="421"/>
    </location>
</feature>
<feature type="compositionally biased region" description="Low complexity" evidence="2">
    <location>
        <begin position="64"/>
        <end position="81"/>
    </location>
</feature>
<feature type="domain" description="RNB" evidence="3">
    <location>
        <begin position="750"/>
        <end position="1088"/>
    </location>
</feature>
<dbReference type="PANTHER" id="PTHR23355">
    <property type="entry name" value="RIBONUCLEASE"/>
    <property type="match status" value="1"/>
</dbReference>
<feature type="compositionally biased region" description="Low complexity" evidence="2">
    <location>
        <begin position="179"/>
        <end position="195"/>
    </location>
</feature>
<dbReference type="Gene3D" id="2.40.50.690">
    <property type="match status" value="1"/>
</dbReference>
<feature type="region of interest" description="Disordered" evidence="2">
    <location>
        <begin position="1275"/>
        <end position="1308"/>
    </location>
</feature>
<feature type="region of interest" description="Disordered" evidence="2">
    <location>
        <begin position="1"/>
        <end position="40"/>
    </location>
</feature>
<dbReference type="GO" id="GO:0003723">
    <property type="term" value="F:RNA binding"/>
    <property type="evidence" value="ECO:0007669"/>
    <property type="project" value="InterPro"/>
</dbReference>
<feature type="region of interest" description="Disordered" evidence="2">
    <location>
        <begin position="273"/>
        <end position="304"/>
    </location>
</feature>
<sequence>MMEIFDLDGQTAPESTRGLFDPPPEAKKWTSDKRHSSSLELSAALNGSIEEEDLNIHQHPRSKSTNFTNTYNNNGNSSGGNKLRPTSALHTVNEESDNTSTAYLSSMASKQRFQQDASSLQRKHRSSAIFNSFPIGNVPSTSAGSSGQQHMMVDDDDDENGYTLSRADALAEAEAKLTGTCGNGSSTGNSVGGRNNSHHRFSQHQQQQQQQQQQQRRHSSSQHSPSLGFNNASDGYNNSNNYHRSASYSNNEELYGLRQQQPDQRFLQRQQKNNLPPATHSSNQHSQEKHNRRLSEPNARGYYRDPDHYEFQQQRRSLNNNNNNNSSNYNKRTSLQWPPPRYEDPTNTTNNTNNNNNNMEYDLDYKRQNVTTNKPTGLTLDTSKSNRRSSRNYGADWRASTSSLISSSARSPTTTSNRNSYNWVPFTPTRFNFPRDDINPSQQQNQQQQRRALFVAHLPFSALVPLLKSHQLVSGILRVNKRNRSDAYVFCEEFNADIYICGSRDRNRALEGDVVAVKLVDVDKVIREKQEKEQAKVIRNNGQPIIRKPDEEDEKEIMFGGEEDVDKVKPKYCGVVVAILERAQNQAFSGTLGLTRPSNRRASTIISSKNGNPGSGGEEQDDHSVTNSNFSNSHSNNNSTPRIVWFKPTDKRVPLIAIPVEQAPLGFIEYSQQFENKLFLGSIKRWPITSLHPFGVLENELGHVDDLSVQFRAILADNNFAIDPFPETIMRTLPSTPWKIPEEEELNSGRLDWRDNIRTFTIDTSNGNGVLDNAISIQKNDNVFEVGFHVADISAFVKPQSPMDKEAKARATSIYLYESATLWPEQLLQECTNLIPGADRLAFSVVGKMDQNGKVLDIWYGRTIIRSQGTLTINQLQDILDGVGVPEHITIEDQEKPEWEDDINMLYSLAQSMKQARLRSGALFLSEPVLDIRITEKGQPTGISLKQRLPADDIMDEIKILVNTSVAQKISSHFPDHALLQCQSTPNERKLRELAIYLRRLGYSIDPSSASSLQQTIDLIENEAAKTVITTLALKTMYPSKFFCTGKFDINRYNHYSLNTPLYTQFTSPSHRYADLIVHRQLEAALSGEKRFYLECEVIQKIARHCNVKAQSKEYACEQSQHLFMSRYLSMSRQTATTHEAIVVGVQEQAFDVIVPGLILERRIHVINLPLETFKYSSTDGVLHLFWKRGVATADAMVEQADADDDTTIAGKGGMETDDDELVDVNSNDDSHGDEKERQEAYNSSIQATAITTSAPPSTADHAISEAVNQLSIKSAPSSADHNSQQQQQQQQTNINVNNNNTKKQRPRSMSLRAIEGENPWTSQQECTIPNESRQVIRPFDYIRVVITSHPDRSPPLIRVLAANPFV</sequence>
<feature type="region of interest" description="Disordered" evidence="2">
    <location>
        <begin position="130"/>
        <end position="162"/>
    </location>
</feature>
<dbReference type="GO" id="GO:0000932">
    <property type="term" value="C:P-body"/>
    <property type="evidence" value="ECO:0007669"/>
    <property type="project" value="TreeGrafter"/>
</dbReference>
<dbReference type="Proteomes" id="UP000646827">
    <property type="component" value="Unassembled WGS sequence"/>
</dbReference>
<feature type="compositionally biased region" description="Low complexity" evidence="2">
    <location>
        <begin position="1283"/>
        <end position="1301"/>
    </location>
</feature>
<dbReference type="EMBL" id="JAEPRB010000063">
    <property type="protein sequence ID" value="KAG2223318.1"/>
    <property type="molecule type" value="Genomic_DNA"/>
</dbReference>
<dbReference type="InterPro" id="IPR041093">
    <property type="entry name" value="Dis3l2-like_C"/>
</dbReference>
<dbReference type="InterPro" id="IPR012340">
    <property type="entry name" value="NA-bd_OB-fold"/>
</dbReference>
<dbReference type="FunFam" id="2.40.50.700:FF:000002">
    <property type="entry name" value="Cell wall biogenesis protein"/>
    <property type="match status" value="1"/>
</dbReference>
<evidence type="ECO:0000313" key="4">
    <source>
        <dbReference type="EMBL" id="KAG2223318.1"/>
    </source>
</evidence>
<dbReference type="GO" id="GO:0000175">
    <property type="term" value="F:3'-5'-RNA exonuclease activity"/>
    <property type="evidence" value="ECO:0007669"/>
    <property type="project" value="TreeGrafter"/>
</dbReference>
<feature type="compositionally biased region" description="Polar residues" evidence="2">
    <location>
        <begin position="596"/>
        <end position="612"/>
    </location>
</feature>
<comment type="caution">
    <text evidence="4">The sequence shown here is derived from an EMBL/GenBank/DDBJ whole genome shotgun (WGS) entry which is preliminary data.</text>
</comment>
<dbReference type="InterPro" id="IPR041505">
    <property type="entry name" value="Dis3_CSD2"/>
</dbReference>
<feature type="region of interest" description="Disordered" evidence="2">
    <location>
        <begin position="1205"/>
        <end position="1242"/>
    </location>
</feature>
<proteinExistence type="inferred from homology"/>
<dbReference type="GO" id="GO:0006402">
    <property type="term" value="P:mRNA catabolic process"/>
    <property type="evidence" value="ECO:0007669"/>
    <property type="project" value="TreeGrafter"/>
</dbReference>
<dbReference type="Gene3D" id="2.40.50.700">
    <property type="match status" value="1"/>
</dbReference>
<evidence type="ECO:0000259" key="3">
    <source>
        <dbReference type="SMART" id="SM00955"/>
    </source>
</evidence>